<dbReference type="CDD" id="cd00317">
    <property type="entry name" value="cyclophilin"/>
    <property type="match status" value="1"/>
</dbReference>
<dbReference type="Proteomes" id="UP000655868">
    <property type="component" value="Unassembled WGS sequence"/>
</dbReference>
<evidence type="ECO:0000256" key="3">
    <source>
        <dbReference type="SAM" id="MobiDB-lite"/>
    </source>
</evidence>
<keyword evidence="4" id="KW-1133">Transmembrane helix</keyword>
<dbReference type="PRINTS" id="PR00153">
    <property type="entry name" value="CSAPPISMRASE"/>
</dbReference>
<feature type="compositionally biased region" description="Pro residues" evidence="3">
    <location>
        <begin position="243"/>
        <end position="255"/>
    </location>
</feature>
<keyword evidence="2 6" id="KW-0413">Isomerase</keyword>
<dbReference type="EMBL" id="JAEMNV010000001">
    <property type="protein sequence ID" value="MBJ8337376.1"/>
    <property type="molecule type" value="Genomic_DNA"/>
</dbReference>
<keyword evidence="2" id="KW-0697">Rotamase</keyword>
<name>A0A934NLF1_9NOCA</name>
<dbReference type="EC" id="5.2.1.8" evidence="2"/>
<dbReference type="AlphaFoldDB" id="A0A934NLF1"/>
<dbReference type="InterPro" id="IPR002130">
    <property type="entry name" value="Cyclophilin-type_PPIase_dom"/>
</dbReference>
<organism evidence="6 7">
    <name type="scientific">Antrihabitans stalagmiti</name>
    <dbReference type="NCBI Taxonomy" id="2799499"/>
    <lineage>
        <taxon>Bacteria</taxon>
        <taxon>Bacillati</taxon>
        <taxon>Actinomycetota</taxon>
        <taxon>Actinomycetes</taxon>
        <taxon>Mycobacteriales</taxon>
        <taxon>Nocardiaceae</taxon>
        <taxon>Antrihabitans</taxon>
    </lineage>
</organism>
<reference evidence="6" key="1">
    <citation type="submission" date="2020-12" db="EMBL/GenBank/DDBJ databases">
        <title>Antrihabitans popcorni sp. nov. and Antrihabitans auranticaus sp. nov., isolated from a larva cave.</title>
        <authorList>
            <person name="Lee S.D."/>
            <person name="Kim I.S."/>
        </authorList>
    </citation>
    <scope>NUCLEOTIDE SEQUENCE</scope>
    <source>
        <strain evidence="6">YC3-6</strain>
    </source>
</reference>
<evidence type="ECO:0000256" key="4">
    <source>
        <dbReference type="SAM" id="Phobius"/>
    </source>
</evidence>
<comment type="catalytic activity">
    <reaction evidence="2">
        <text>[protein]-peptidylproline (omega=180) = [protein]-peptidylproline (omega=0)</text>
        <dbReference type="Rhea" id="RHEA:16237"/>
        <dbReference type="Rhea" id="RHEA-COMP:10747"/>
        <dbReference type="Rhea" id="RHEA-COMP:10748"/>
        <dbReference type="ChEBI" id="CHEBI:83833"/>
        <dbReference type="ChEBI" id="CHEBI:83834"/>
        <dbReference type="EC" id="5.2.1.8"/>
    </reaction>
</comment>
<protein>
    <recommendedName>
        <fullName evidence="2">Peptidyl-prolyl cis-trans isomerase</fullName>
        <shortName evidence="2">PPIase</shortName>
        <ecNumber evidence="2">5.2.1.8</ecNumber>
    </recommendedName>
</protein>
<feature type="region of interest" description="Disordered" evidence="3">
    <location>
        <begin position="160"/>
        <end position="185"/>
    </location>
</feature>
<keyword evidence="7" id="KW-1185">Reference proteome</keyword>
<dbReference type="Gene3D" id="2.40.100.10">
    <property type="entry name" value="Cyclophilin-like"/>
    <property type="match status" value="1"/>
</dbReference>
<evidence type="ECO:0000313" key="7">
    <source>
        <dbReference type="Proteomes" id="UP000655868"/>
    </source>
</evidence>
<keyword evidence="4" id="KW-0472">Membrane</keyword>
<feature type="transmembrane region" description="Helical" evidence="4">
    <location>
        <begin position="31"/>
        <end position="54"/>
    </location>
</feature>
<keyword evidence="4" id="KW-0812">Transmembrane</keyword>
<evidence type="ECO:0000313" key="6">
    <source>
        <dbReference type="EMBL" id="MBJ8337376.1"/>
    </source>
</evidence>
<sequence length="276" mass="28801">MPTNEQRREAAKRKLERQLERRAQRARKRQLLTIAGSVLAVVLVAGGVAAVYFVTKGDDSTTDTAAACAYPSSPEPAAKPVDPPKADGVEATDDTITASIETNQGNIGLTLDNSKSPCTVNNFYSLASQGYYDNTTCHRIVNGASLKVLQCGDPSATGAGGPGYTFADEYPTPPGGPDPTATQPSDLYKRGVVAMANAGPGTNGSQFFLVFGDSQLPAAYTIFGTVDETGLETLDRIAANGIAPPPNTPPAPEGSPDPEDGSPKQPVELTSVRMDN</sequence>
<evidence type="ECO:0000256" key="1">
    <source>
        <dbReference type="ARBA" id="ARBA00002388"/>
    </source>
</evidence>
<dbReference type="RefSeq" id="WP_199701005.1">
    <property type="nucleotide sequence ID" value="NZ_JAEMNV010000001.1"/>
</dbReference>
<accession>A0A934NLF1</accession>
<dbReference type="Pfam" id="PF00160">
    <property type="entry name" value="Pro_isomerase"/>
    <property type="match status" value="1"/>
</dbReference>
<dbReference type="PANTHER" id="PTHR45625:SF3">
    <property type="entry name" value="PEPTIDYL-PROLYL CIS-TRANS ISOMERASE B-RELATED"/>
    <property type="match status" value="1"/>
</dbReference>
<comment type="similarity">
    <text evidence="2">Belongs to the cyclophilin-type PPIase family.</text>
</comment>
<dbReference type="InterPro" id="IPR029000">
    <property type="entry name" value="Cyclophilin-like_dom_sf"/>
</dbReference>
<dbReference type="PANTHER" id="PTHR45625">
    <property type="entry name" value="PEPTIDYL-PROLYL CIS-TRANS ISOMERASE-RELATED"/>
    <property type="match status" value="1"/>
</dbReference>
<comment type="caution">
    <text evidence="6">The sequence shown here is derived from an EMBL/GenBank/DDBJ whole genome shotgun (WGS) entry which is preliminary data.</text>
</comment>
<comment type="function">
    <text evidence="1 2">PPIases accelerate the folding of proteins. It catalyzes the cis-trans isomerization of proline imidic peptide bonds in oligopeptides.</text>
</comment>
<gene>
    <name evidence="6" type="ORF">JGU71_00625</name>
</gene>
<feature type="region of interest" description="Disordered" evidence="3">
    <location>
        <begin position="239"/>
        <end position="276"/>
    </location>
</feature>
<dbReference type="PROSITE" id="PS50072">
    <property type="entry name" value="CSA_PPIASE_2"/>
    <property type="match status" value="1"/>
</dbReference>
<dbReference type="SUPFAM" id="SSF50891">
    <property type="entry name" value="Cyclophilin-like"/>
    <property type="match status" value="1"/>
</dbReference>
<evidence type="ECO:0000256" key="2">
    <source>
        <dbReference type="RuleBase" id="RU363019"/>
    </source>
</evidence>
<proteinExistence type="inferred from homology"/>
<feature type="domain" description="PPIase cyclophilin-type" evidence="5">
    <location>
        <begin position="101"/>
        <end position="274"/>
    </location>
</feature>
<evidence type="ECO:0000259" key="5">
    <source>
        <dbReference type="PROSITE" id="PS50072"/>
    </source>
</evidence>
<dbReference type="InterPro" id="IPR044666">
    <property type="entry name" value="Cyclophilin_A-like"/>
</dbReference>
<dbReference type="GO" id="GO:0003755">
    <property type="term" value="F:peptidyl-prolyl cis-trans isomerase activity"/>
    <property type="evidence" value="ECO:0007669"/>
    <property type="project" value="UniProtKB-UniRule"/>
</dbReference>